<dbReference type="EMBL" id="FOLG01000004">
    <property type="protein sequence ID" value="SFC33819.1"/>
    <property type="molecule type" value="Genomic_DNA"/>
</dbReference>
<evidence type="ECO:0000256" key="2">
    <source>
        <dbReference type="ARBA" id="ARBA00022723"/>
    </source>
</evidence>
<dbReference type="UniPathway" id="UPA00079"/>
<dbReference type="SUPFAM" id="SSF51604">
    <property type="entry name" value="Enolase C-terminal domain-like"/>
    <property type="match status" value="1"/>
</dbReference>
<dbReference type="AlphaFoldDB" id="A0A1I1IBR0"/>
<dbReference type="SUPFAM" id="SSF54826">
    <property type="entry name" value="Enolase N-terminal domain-like"/>
    <property type="match status" value="1"/>
</dbReference>
<dbReference type="InterPro" id="IPR036849">
    <property type="entry name" value="Enolase-like_C_sf"/>
</dbReference>
<sequence>MRLDKIDVFHVAMPLKQPWKTAFSEEHAIDSVLVRIRSGDDIGWGEAAPYAAPEFSPEWAGGCTHLIRNILAPFLECTSIASGQELQHKLSRFKGNQFAKGAIDTAYWDLVAKKKGVSLWTLIGGTNPEIAVGADIPVQDSVQKLLADVAASIEAGFPRTKLKFRRDSGFEMVRRVREAFPDATIHIDCNGGFTLEDLPLFRELDALQLTMIEQPLSGDDLIDHARLQEHLDTPICLDESITSVKRAEQAIDIGAARWINIKHGRVGGLTNAIEIHKLCIKRDVPCWIGGMLESFVGQGVSMAMATLPGQAYAADIFPEGRLYADDLAHPPILLSGSGTAMAPDRPGHGFEPVPERLKNCLVRQ</sequence>
<evidence type="ECO:0000256" key="4">
    <source>
        <dbReference type="ARBA" id="ARBA00023239"/>
    </source>
</evidence>
<dbReference type="Pfam" id="PF13378">
    <property type="entry name" value="MR_MLE_C"/>
    <property type="match status" value="1"/>
</dbReference>
<evidence type="ECO:0000256" key="5">
    <source>
        <dbReference type="ARBA" id="ARBA00029491"/>
    </source>
</evidence>
<dbReference type="InterPro" id="IPR029065">
    <property type="entry name" value="Enolase_C-like"/>
</dbReference>
<comment type="cofactor">
    <cofactor evidence="1">
        <name>a divalent metal cation</name>
        <dbReference type="ChEBI" id="CHEBI:60240"/>
    </cofactor>
</comment>
<evidence type="ECO:0000259" key="7">
    <source>
        <dbReference type="SMART" id="SM00922"/>
    </source>
</evidence>
<proteinExistence type="predicted"/>
<gene>
    <name evidence="8" type="ORF">SAMN04488094_10425</name>
</gene>
<dbReference type="Proteomes" id="UP000198728">
    <property type="component" value="Unassembled WGS sequence"/>
</dbReference>
<dbReference type="Gene3D" id="3.20.20.120">
    <property type="entry name" value="Enolase-like C-terminal domain"/>
    <property type="match status" value="1"/>
</dbReference>
<dbReference type="GO" id="GO:0046872">
    <property type="term" value="F:metal ion binding"/>
    <property type="evidence" value="ECO:0007669"/>
    <property type="project" value="UniProtKB-KW"/>
</dbReference>
<dbReference type="NCBIfam" id="TIGR01928">
    <property type="entry name" value="menC_lowGC_arch"/>
    <property type="match status" value="1"/>
</dbReference>
<evidence type="ECO:0000256" key="1">
    <source>
        <dbReference type="ARBA" id="ARBA00001968"/>
    </source>
</evidence>
<dbReference type="OrthoDB" id="9802699at2"/>
<dbReference type="GO" id="GO:0016854">
    <property type="term" value="F:racemase and epimerase activity"/>
    <property type="evidence" value="ECO:0007669"/>
    <property type="project" value="UniProtKB-ARBA"/>
</dbReference>
<organism evidence="8 9">
    <name type="scientific">Tropicimonas isoalkanivorans</name>
    <dbReference type="NCBI Taxonomy" id="441112"/>
    <lineage>
        <taxon>Bacteria</taxon>
        <taxon>Pseudomonadati</taxon>
        <taxon>Pseudomonadota</taxon>
        <taxon>Alphaproteobacteria</taxon>
        <taxon>Rhodobacterales</taxon>
        <taxon>Roseobacteraceae</taxon>
        <taxon>Tropicimonas</taxon>
    </lineage>
</organism>
<dbReference type="GO" id="GO:0009234">
    <property type="term" value="P:menaquinone biosynthetic process"/>
    <property type="evidence" value="ECO:0007669"/>
    <property type="project" value="UniProtKB-UniRule"/>
</dbReference>
<reference evidence="8 9" key="1">
    <citation type="submission" date="2016-10" db="EMBL/GenBank/DDBJ databases">
        <authorList>
            <person name="de Groot N.N."/>
        </authorList>
    </citation>
    <scope>NUCLEOTIDE SEQUENCE [LARGE SCALE GENOMIC DNA]</scope>
    <source>
        <strain evidence="8 9">DSM 19548</strain>
    </source>
</reference>
<dbReference type="PANTHER" id="PTHR48073">
    <property type="entry name" value="O-SUCCINYLBENZOATE SYNTHASE-RELATED"/>
    <property type="match status" value="1"/>
</dbReference>
<name>A0A1I1IBR0_9RHOB</name>
<dbReference type="STRING" id="441112.SAMN04488094_10425"/>
<accession>A0A1I1IBR0</accession>
<dbReference type="EC" id="4.2.1.113" evidence="5 6"/>
<dbReference type="InterPro" id="IPR013341">
    <property type="entry name" value="Mandelate_racemase_N_dom"/>
</dbReference>
<protein>
    <recommendedName>
        <fullName evidence="5 6">o-succinylbenzoate synthase</fullName>
        <ecNumber evidence="5 6">4.2.1.113</ecNumber>
    </recommendedName>
</protein>
<dbReference type="InterPro" id="IPR013342">
    <property type="entry name" value="Mandelate_racemase_C"/>
</dbReference>
<feature type="domain" description="Mandelate racemase/muconate lactonizing enzyme C-terminal" evidence="7">
    <location>
        <begin position="142"/>
        <end position="234"/>
    </location>
</feature>
<evidence type="ECO:0000313" key="8">
    <source>
        <dbReference type="EMBL" id="SFC33819.1"/>
    </source>
</evidence>
<dbReference type="PANTHER" id="PTHR48073:SF5">
    <property type="entry name" value="O-SUCCINYLBENZOATE SYNTHASE"/>
    <property type="match status" value="1"/>
</dbReference>
<keyword evidence="9" id="KW-1185">Reference proteome</keyword>
<dbReference type="SFLD" id="SFLDF00009">
    <property type="entry name" value="o-succinylbenzoate_synthase"/>
    <property type="match status" value="1"/>
</dbReference>
<dbReference type="InterPro" id="IPR029017">
    <property type="entry name" value="Enolase-like_N"/>
</dbReference>
<dbReference type="UniPathway" id="UPA01057">
    <property type="reaction ID" value="UER00165"/>
</dbReference>
<dbReference type="GO" id="GO:0043748">
    <property type="term" value="F:O-succinylbenzoate synthase activity"/>
    <property type="evidence" value="ECO:0007669"/>
    <property type="project" value="UniProtKB-EC"/>
</dbReference>
<evidence type="ECO:0000256" key="3">
    <source>
        <dbReference type="ARBA" id="ARBA00022842"/>
    </source>
</evidence>
<dbReference type="Gene3D" id="3.30.390.10">
    <property type="entry name" value="Enolase-like, N-terminal domain"/>
    <property type="match status" value="1"/>
</dbReference>
<dbReference type="SFLD" id="SFLDS00001">
    <property type="entry name" value="Enolase"/>
    <property type="match status" value="1"/>
</dbReference>
<dbReference type="Pfam" id="PF02746">
    <property type="entry name" value="MR_MLE_N"/>
    <property type="match status" value="1"/>
</dbReference>
<keyword evidence="3" id="KW-0460">Magnesium</keyword>
<evidence type="ECO:0000256" key="6">
    <source>
        <dbReference type="NCBIfam" id="TIGR01928"/>
    </source>
</evidence>
<evidence type="ECO:0000313" key="9">
    <source>
        <dbReference type="Proteomes" id="UP000198728"/>
    </source>
</evidence>
<dbReference type="SFLD" id="SFLDG00180">
    <property type="entry name" value="muconate_cycloisomerase"/>
    <property type="match status" value="1"/>
</dbReference>
<dbReference type="SMART" id="SM00922">
    <property type="entry name" value="MR_MLE"/>
    <property type="match status" value="1"/>
</dbReference>
<dbReference type="RefSeq" id="WP_093360361.1">
    <property type="nucleotide sequence ID" value="NZ_FOLG01000004.1"/>
</dbReference>
<keyword evidence="2" id="KW-0479">Metal-binding</keyword>
<dbReference type="InterPro" id="IPR010197">
    <property type="entry name" value="OSBS/NAAAR"/>
</dbReference>
<keyword evidence="4" id="KW-0456">Lyase</keyword>